<dbReference type="AlphaFoldDB" id="A0A5J4V828"/>
<evidence type="ECO:0000313" key="1">
    <source>
        <dbReference type="EMBL" id="KAA6378660.1"/>
    </source>
</evidence>
<dbReference type="OrthoDB" id="6359816at2759"/>
<evidence type="ECO:0008006" key="3">
    <source>
        <dbReference type="Google" id="ProtNLM"/>
    </source>
</evidence>
<organism evidence="1 2">
    <name type="scientific">Streblomastix strix</name>
    <dbReference type="NCBI Taxonomy" id="222440"/>
    <lineage>
        <taxon>Eukaryota</taxon>
        <taxon>Metamonada</taxon>
        <taxon>Preaxostyla</taxon>
        <taxon>Oxymonadida</taxon>
        <taxon>Streblomastigidae</taxon>
        <taxon>Streblomastix</taxon>
    </lineage>
</organism>
<dbReference type="Proteomes" id="UP000324800">
    <property type="component" value="Unassembled WGS sequence"/>
</dbReference>
<sequence length="180" mass="20865">MTINALQILQKHTPRGSIGIVIPPDKNFDQIKELILNSLVNHDKIHFVVGKIHFENWNPTQHKLEICMFCQQFNPVIWIDSDVFVLKDLVPFAESFFESKKAMAVLSDHVNRDQLFVSNWEDGPDKCFVPQACYMLFRSDMIPSFFQLWEHPDPSPLFAGSAFCIEQYALGQTIVRYFNV</sequence>
<dbReference type="EMBL" id="SNRW01009001">
    <property type="protein sequence ID" value="KAA6378660.1"/>
    <property type="molecule type" value="Genomic_DNA"/>
</dbReference>
<name>A0A5J4V828_9EUKA</name>
<comment type="caution">
    <text evidence="1">The sequence shown here is derived from an EMBL/GenBank/DDBJ whole genome shotgun (WGS) entry which is preliminary data.</text>
</comment>
<proteinExistence type="predicted"/>
<gene>
    <name evidence="1" type="ORF">EZS28_025812</name>
</gene>
<accession>A0A5J4V828</accession>
<dbReference type="InterPro" id="IPR029044">
    <property type="entry name" value="Nucleotide-diphossugar_trans"/>
</dbReference>
<protein>
    <recommendedName>
        <fullName evidence="3">Nucleotide-diphospho-sugar transferase domain-containing protein</fullName>
    </recommendedName>
</protein>
<dbReference type="Gene3D" id="3.90.550.10">
    <property type="entry name" value="Spore Coat Polysaccharide Biosynthesis Protein SpsA, Chain A"/>
    <property type="match status" value="1"/>
</dbReference>
<reference evidence="1 2" key="1">
    <citation type="submission" date="2019-03" db="EMBL/GenBank/DDBJ databases">
        <title>Single cell metagenomics reveals metabolic interactions within the superorganism composed of flagellate Streblomastix strix and complex community of Bacteroidetes bacteria on its surface.</title>
        <authorList>
            <person name="Treitli S.C."/>
            <person name="Kolisko M."/>
            <person name="Husnik F."/>
            <person name="Keeling P."/>
            <person name="Hampl V."/>
        </authorList>
    </citation>
    <scope>NUCLEOTIDE SEQUENCE [LARGE SCALE GENOMIC DNA]</scope>
    <source>
        <strain evidence="1">ST1C</strain>
    </source>
</reference>
<dbReference type="SUPFAM" id="SSF53448">
    <property type="entry name" value="Nucleotide-diphospho-sugar transferases"/>
    <property type="match status" value="1"/>
</dbReference>
<evidence type="ECO:0000313" key="2">
    <source>
        <dbReference type="Proteomes" id="UP000324800"/>
    </source>
</evidence>